<evidence type="ECO:0000256" key="1">
    <source>
        <dbReference type="SAM" id="MobiDB-lite"/>
    </source>
</evidence>
<proteinExistence type="predicted"/>
<sequence>MANETFRSVEDVYTKHPWMRDIPGGPAIARKAVGAISNTGAVHAVWKFYQDQGGGKGFNAFRKAPDIPPGATALTPRATDILARTGGVPAGVTTAPPPDPSQIPVADRIGALGIQRDIDEPTPDDGDGDLLPLQFRTFEEASAAAPEGWVVDRDEFGFFTIKRVPTRQRAAGNIYKTFKEADAAAPEGFRAVQVGDGWGLERIDPTREPGFVSEFEQQQLDFMQQQSQQNAENQRLQHIAGLAARGPVSWLELASFTGQDPGVQPWMEQLGLAGGDDLTAGQPLPGFGGQGASFENLPQLTNPSAQFLSRQGPDVQAQFAGFRQARTGATPQQTAFQQRIGAAPGGRNPGLRFLR</sequence>
<gene>
    <name evidence="2" type="ORF">LCGC14_0349830</name>
</gene>
<name>A0A0F9VYF8_9ZZZZ</name>
<comment type="caution">
    <text evidence="2">The sequence shown here is derived from an EMBL/GenBank/DDBJ whole genome shotgun (WGS) entry which is preliminary data.</text>
</comment>
<dbReference type="AlphaFoldDB" id="A0A0F9VYF8"/>
<feature type="region of interest" description="Disordered" evidence="1">
    <location>
        <begin position="274"/>
        <end position="294"/>
    </location>
</feature>
<reference evidence="2" key="1">
    <citation type="journal article" date="2015" name="Nature">
        <title>Complex archaea that bridge the gap between prokaryotes and eukaryotes.</title>
        <authorList>
            <person name="Spang A."/>
            <person name="Saw J.H."/>
            <person name="Jorgensen S.L."/>
            <person name="Zaremba-Niedzwiedzka K."/>
            <person name="Martijn J."/>
            <person name="Lind A.E."/>
            <person name="van Eijk R."/>
            <person name="Schleper C."/>
            <person name="Guy L."/>
            <person name="Ettema T.J."/>
        </authorList>
    </citation>
    <scope>NUCLEOTIDE SEQUENCE</scope>
</reference>
<protein>
    <submittedName>
        <fullName evidence="2">Uncharacterized protein</fullName>
    </submittedName>
</protein>
<organism evidence="2">
    <name type="scientific">marine sediment metagenome</name>
    <dbReference type="NCBI Taxonomy" id="412755"/>
    <lineage>
        <taxon>unclassified sequences</taxon>
        <taxon>metagenomes</taxon>
        <taxon>ecological metagenomes</taxon>
    </lineage>
</organism>
<dbReference type="EMBL" id="LAZR01000262">
    <property type="protein sequence ID" value="KKN78451.1"/>
    <property type="molecule type" value="Genomic_DNA"/>
</dbReference>
<accession>A0A0F9VYF8</accession>
<evidence type="ECO:0000313" key="2">
    <source>
        <dbReference type="EMBL" id="KKN78451.1"/>
    </source>
</evidence>